<dbReference type="OrthoDB" id="8251209at2759"/>
<dbReference type="GO" id="GO:0015074">
    <property type="term" value="P:DNA integration"/>
    <property type="evidence" value="ECO:0007669"/>
    <property type="project" value="InterPro"/>
</dbReference>
<protein>
    <submittedName>
        <fullName evidence="5">Transposable element Tc1 transposase</fullName>
    </submittedName>
</protein>
<name>A0A4Y2HR56_ARAVE</name>
<proteinExistence type="predicted"/>
<evidence type="ECO:0000259" key="3">
    <source>
        <dbReference type="Pfam" id="PF14694"/>
    </source>
</evidence>
<evidence type="ECO:0000313" key="5">
    <source>
        <dbReference type="EMBL" id="GBM67653.1"/>
    </source>
</evidence>
<dbReference type="InterPro" id="IPR029415">
    <property type="entry name" value="Lines_C"/>
</dbReference>
<gene>
    <name evidence="5" type="primary">tc1a_391</name>
    <name evidence="5" type="ORF">AVEN_226022_1</name>
</gene>
<dbReference type="PANTHER" id="PTHR16057:SF1">
    <property type="entry name" value="PROTEIN LINES HOMOLOG 1"/>
    <property type="match status" value="1"/>
</dbReference>
<dbReference type="Pfam" id="PF14695">
    <property type="entry name" value="LINES_C"/>
    <property type="match status" value="1"/>
</dbReference>
<evidence type="ECO:0000259" key="2">
    <source>
        <dbReference type="Pfam" id="PF13358"/>
    </source>
</evidence>
<dbReference type="InterPro" id="IPR036397">
    <property type="entry name" value="RNaseH_sf"/>
</dbReference>
<dbReference type="Pfam" id="PF13358">
    <property type="entry name" value="DDE_3"/>
    <property type="match status" value="1"/>
</dbReference>
<dbReference type="InterPro" id="IPR038717">
    <property type="entry name" value="Tc1-like_DDE_dom"/>
</dbReference>
<dbReference type="Pfam" id="PF14694">
    <property type="entry name" value="LINES_N"/>
    <property type="match status" value="1"/>
</dbReference>
<dbReference type="InterPro" id="IPR024875">
    <property type="entry name" value="Protein_Lines"/>
</dbReference>
<dbReference type="AlphaFoldDB" id="A0A4Y2HR56"/>
<dbReference type="InterPro" id="IPR032794">
    <property type="entry name" value="LINES_N"/>
</dbReference>
<feature type="domain" description="Protein Lines N-terminal" evidence="3">
    <location>
        <begin position="470"/>
        <end position="592"/>
    </location>
</feature>
<comment type="caution">
    <text evidence="5">The sequence shown here is derived from an EMBL/GenBank/DDBJ whole genome shotgun (WGS) entry which is preliminary data.</text>
</comment>
<organism evidence="5 6">
    <name type="scientific">Araneus ventricosus</name>
    <name type="common">Orbweaver spider</name>
    <name type="synonym">Epeira ventricosa</name>
    <dbReference type="NCBI Taxonomy" id="182803"/>
    <lineage>
        <taxon>Eukaryota</taxon>
        <taxon>Metazoa</taxon>
        <taxon>Ecdysozoa</taxon>
        <taxon>Arthropoda</taxon>
        <taxon>Chelicerata</taxon>
        <taxon>Arachnida</taxon>
        <taxon>Araneae</taxon>
        <taxon>Araneomorphae</taxon>
        <taxon>Entelegynae</taxon>
        <taxon>Araneoidea</taxon>
        <taxon>Araneidae</taxon>
        <taxon>Araneus</taxon>
    </lineage>
</organism>
<feature type="domain" description="Transposase Tc1-like" evidence="1">
    <location>
        <begin position="190"/>
        <end position="259"/>
    </location>
</feature>
<accession>A0A4Y2HR56</accession>
<feature type="domain" description="Protein Lines C-terminal" evidence="4">
    <location>
        <begin position="659"/>
        <end position="694"/>
    </location>
</feature>
<dbReference type="GO" id="GO:0003677">
    <property type="term" value="F:DNA binding"/>
    <property type="evidence" value="ECO:0007669"/>
    <property type="project" value="InterPro"/>
</dbReference>
<dbReference type="Gene3D" id="3.30.420.10">
    <property type="entry name" value="Ribonuclease H-like superfamily/Ribonuclease H"/>
    <property type="match status" value="1"/>
</dbReference>
<evidence type="ECO:0000259" key="1">
    <source>
        <dbReference type="Pfam" id="PF01498"/>
    </source>
</evidence>
<dbReference type="Proteomes" id="UP000499080">
    <property type="component" value="Unassembled WGS sequence"/>
</dbReference>
<evidence type="ECO:0000259" key="4">
    <source>
        <dbReference type="Pfam" id="PF14695"/>
    </source>
</evidence>
<keyword evidence="6" id="KW-1185">Reference proteome</keyword>
<sequence>MEMDVSIDQITLVLEQVERDECLCSFSSDELMNELFFNVISSPCENLEFELLSINTLRNIAETYIKNAVSTSFACERISRFMQLFCVDDIWHKTMPSESFRMYVDITSQVFSSNLKRSVLKHLEEKKFEEAVINALSSEFFHLLSSRTETSPFCSSVSSIHAKWINDGDTSSRCQGVGRPRIIKEKGRLRLSRLVKQNRHQRVAQLTAQYNAGPSASVSEHTVQRTLLNMGLCSRCPTRVPLLTKHHRQLRLQWAQEHSDWTMDEWKRVAWSNESLFRIHHVDDHVRVRRLPGEQLLPSCTSSHTQAGGGGIILWGTFSWAALGPAVVVEQTMKAANNLNIIVDQLHPYMAFVFPTGNGIFQQDNALCHKARIVLKWFEEHTDEFHLMSWPPNSPDLNPMEHIWDVMERQLGAQTPPCLNISTLCDRCLDIWNRNLLDEEFRKFDVTSKKVIFIILNFLAEFRNIPLLCEALEKVFNFFQKHIINGKSQSIYLWIIDTFIEEDDLLLGVMLASLRIYCSLKNSFIRFESNNPAVDAFMKEMDPHKIFIKFLQQIGNDHNEILSFLLSDETCCLLYLTQYLKLLLTEWKSFIEAHKILKNSENEPAFSSKENSSEEFSISGSNKLVSYSSSSSSDEDCSGAIESTATDDLKCLGELAFGTVSVLINLNVAIQKLVDMNEFPYNISPLINLLKICEKEYQTLR</sequence>
<dbReference type="InterPro" id="IPR002492">
    <property type="entry name" value="Transposase_Tc1-like"/>
</dbReference>
<reference evidence="5 6" key="1">
    <citation type="journal article" date="2019" name="Sci. Rep.">
        <title>Orb-weaving spider Araneus ventricosus genome elucidates the spidroin gene catalogue.</title>
        <authorList>
            <person name="Kono N."/>
            <person name="Nakamura H."/>
            <person name="Ohtoshi R."/>
            <person name="Moran D.A.P."/>
            <person name="Shinohara A."/>
            <person name="Yoshida Y."/>
            <person name="Fujiwara M."/>
            <person name="Mori M."/>
            <person name="Tomita M."/>
            <person name="Arakawa K."/>
        </authorList>
    </citation>
    <scope>NUCLEOTIDE SEQUENCE [LARGE SCALE GENOMIC DNA]</scope>
</reference>
<dbReference type="GO" id="GO:0006313">
    <property type="term" value="P:DNA transposition"/>
    <property type="evidence" value="ECO:0007669"/>
    <property type="project" value="InterPro"/>
</dbReference>
<dbReference type="PANTHER" id="PTHR16057">
    <property type="entry name" value="WINS1, 2 PROTEIN"/>
    <property type="match status" value="1"/>
</dbReference>
<dbReference type="Pfam" id="PF01498">
    <property type="entry name" value="HTH_Tnp_Tc3_2"/>
    <property type="match status" value="1"/>
</dbReference>
<feature type="domain" description="Tc1-like transposase DDE" evidence="2">
    <location>
        <begin position="327"/>
        <end position="413"/>
    </location>
</feature>
<evidence type="ECO:0000313" key="6">
    <source>
        <dbReference type="Proteomes" id="UP000499080"/>
    </source>
</evidence>
<dbReference type="EMBL" id="BGPR01002094">
    <property type="protein sequence ID" value="GBM67653.1"/>
    <property type="molecule type" value="Genomic_DNA"/>
</dbReference>